<accession>A0A833S1A7</accession>
<dbReference type="Proteomes" id="UP000655588">
    <property type="component" value="Unassembled WGS sequence"/>
</dbReference>
<keyword evidence="4" id="KW-1185">Reference proteome</keyword>
<feature type="compositionally biased region" description="Basic and acidic residues" evidence="2">
    <location>
        <begin position="118"/>
        <end position="143"/>
    </location>
</feature>
<feature type="coiled-coil region" evidence="1">
    <location>
        <begin position="233"/>
        <end position="387"/>
    </location>
</feature>
<name>A0A833S1A7_9HYME</name>
<dbReference type="AlphaFoldDB" id="A0A833S1A7"/>
<proteinExistence type="predicted"/>
<evidence type="ECO:0000256" key="1">
    <source>
        <dbReference type="SAM" id="Coils"/>
    </source>
</evidence>
<comment type="caution">
    <text evidence="3">The sequence shown here is derived from an EMBL/GenBank/DDBJ whole genome shotgun (WGS) entry which is preliminary data.</text>
</comment>
<evidence type="ECO:0000256" key="2">
    <source>
        <dbReference type="SAM" id="MobiDB-lite"/>
    </source>
</evidence>
<gene>
    <name evidence="3" type="ORF">E2986_07280</name>
</gene>
<dbReference type="EMBL" id="WNWW01000412">
    <property type="protein sequence ID" value="KAF3425196.1"/>
    <property type="molecule type" value="Genomic_DNA"/>
</dbReference>
<reference evidence="3" key="1">
    <citation type="submission" date="2019-11" db="EMBL/GenBank/DDBJ databases">
        <title>The nuclear and mitochondrial genomes of Frieseomelitta varia - a highly eusocial stingless bee (Meliponini) with a permanently sterile worker caste.</title>
        <authorList>
            <person name="Freitas F.C.P."/>
            <person name="Lourenco A.P."/>
            <person name="Nunes F.M.F."/>
            <person name="Paschoal A.R."/>
            <person name="Abreu F.C.P."/>
            <person name="Barbin F.O."/>
            <person name="Bataglia L."/>
            <person name="Cardoso-Junior C.A.M."/>
            <person name="Cervoni M.S."/>
            <person name="Silva S.R."/>
            <person name="Dalarmi F."/>
            <person name="Del Lama M.A."/>
            <person name="Depintor T.S."/>
            <person name="Ferreira K.M."/>
            <person name="Goria P.S."/>
            <person name="Jaskot M.C."/>
            <person name="Lago D.C."/>
            <person name="Luna-Lucena D."/>
            <person name="Moda L.M."/>
            <person name="Nascimento L."/>
            <person name="Pedrino M."/>
            <person name="Rabico F.O."/>
            <person name="Sanches F.C."/>
            <person name="Santos D.E."/>
            <person name="Santos C.G."/>
            <person name="Vieira J."/>
            <person name="Lopes T.F."/>
            <person name="Barchuk A.R."/>
            <person name="Hartfelder K."/>
            <person name="Simoes Z.L.P."/>
            <person name="Bitondi M.M.G."/>
            <person name="Pinheiro D.G."/>
        </authorList>
    </citation>
    <scope>NUCLEOTIDE SEQUENCE</scope>
    <source>
        <strain evidence="3">USP_RPSP 00005682</strain>
        <tissue evidence="3">Whole individual</tissue>
    </source>
</reference>
<feature type="region of interest" description="Disordered" evidence="2">
    <location>
        <begin position="110"/>
        <end position="148"/>
    </location>
</feature>
<evidence type="ECO:0000313" key="4">
    <source>
        <dbReference type="Proteomes" id="UP000655588"/>
    </source>
</evidence>
<organism evidence="3 4">
    <name type="scientific">Frieseomelitta varia</name>
    <dbReference type="NCBI Taxonomy" id="561572"/>
    <lineage>
        <taxon>Eukaryota</taxon>
        <taxon>Metazoa</taxon>
        <taxon>Ecdysozoa</taxon>
        <taxon>Arthropoda</taxon>
        <taxon>Hexapoda</taxon>
        <taxon>Insecta</taxon>
        <taxon>Pterygota</taxon>
        <taxon>Neoptera</taxon>
        <taxon>Endopterygota</taxon>
        <taxon>Hymenoptera</taxon>
        <taxon>Apocrita</taxon>
        <taxon>Aculeata</taxon>
        <taxon>Apoidea</taxon>
        <taxon>Anthophila</taxon>
        <taxon>Apidae</taxon>
        <taxon>Frieseomelitta</taxon>
    </lineage>
</organism>
<protein>
    <submittedName>
        <fullName evidence="3">Uncharacterized protein</fullName>
    </submittedName>
</protein>
<evidence type="ECO:0000313" key="3">
    <source>
        <dbReference type="EMBL" id="KAF3425196.1"/>
    </source>
</evidence>
<keyword evidence="1" id="KW-0175">Coiled coil</keyword>
<sequence>MYNISTRLDALNRQLSVITKLQKMEEECGVSTCKKVNITQHSSKLIQEICNVYNNIGKYCHCAHKIFSLKEQCSRYNYTEECVSHDSIKKKIPCNAVTCKTRRKLHFHKKASPTEVQTHLRSEVNTKSDTIGKELEEPEKQSKSDQANLTSFYKMYTQDKTIDTYEEKGEQTIPTKDNFCIESSVNSLGTNYVQNEVAKQGKSQIEMDENVSNELGKIDSIVEDICVKDKKIFERIQKDLLNEKRRTKELEKKLKSLTCSLNCLKEDSEQKAACLRDALVTAEEQRKVAMDLVKQSKDQADLVKTDRDELLNKISELQQQIVKVTHKNADLLQERDNLKRKLETLSEDESKRCEEVEKEVNRMKHALKEKENALNKERAEFMDMILELTNVINIQKRRICEITGICNNQQHSKLERDKELSRKNIEILEMKNMLQSSDSTFKEMEERIHHLQYCLCEETKNCNQLKEELEALRENHLSELRIKDKIVEEQNKTISKQKKLLHDSEEMVQQVASEFNELKAELHKEKERNESLRTTLNETDSKLNKVYLSQCETCKRLTAEIDYLKKEKEKAIIVAKFAYQKLHLSVKEYQKRLICERQRHRYMSLIIEKREHEIECLRNQICQNNMRVI</sequence>
<feature type="coiled-coil region" evidence="1">
    <location>
        <begin position="455"/>
        <end position="542"/>
    </location>
</feature>